<organism evidence="1 2">
    <name type="scientific">Aminobacter aminovorans</name>
    <name type="common">Chelatobacter heintzii</name>
    <dbReference type="NCBI Taxonomy" id="83263"/>
    <lineage>
        <taxon>Bacteria</taxon>
        <taxon>Pseudomonadati</taxon>
        <taxon>Pseudomonadota</taxon>
        <taxon>Alphaproteobacteria</taxon>
        <taxon>Hyphomicrobiales</taxon>
        <taxon>Phyllobacteriaceae</taxon>
        <taxon>Aminobacter</taxon>
    </lineage>
</organism>
<gene>
    <name evidence="1" type="ORF">NCTC10684_02640</name>
</gene>
<sequence>MALITLTLRGSSTNSRIAVNTEQIVTLQDFGAYTHVVTTGTNSNSASWQFAVEEPFDVIVGLFQEGRRQQA</sequence>
<accession>A0A380WKL8</accession>
<evidence type="ECO:0000313" key="1">
    <source>
        <dbReference type="EMBL" id="SUU89400.1"/>
    </source>
</evidence>
<dbReference type="Proteomes" id="UP000254701">
    <property type="component" value="Unassembled WGS sequence"/>
</dbReference>
<dbReference type="EMBL" id="UFSM01000001">
    <property type="protein sequence ID" value="SUU89400.1"/>
    <property type="molecule type" value="Genomic_DNA"/>
</dbReference>
<proteinExistence type="predicted"/>
<dbReference type="RefSeq" id="WP_131922305.1">
    <property type="nucleotide sequence ID" value="NZ_BAAAVY010000002.1"/>
</dbReference>
<reference evidence="1 2" key="1">
    <citation type="submission" date="2018-06" db="EMBL/GenBank/DDBJ databases">
        <authorList>
            <consortium name="Pathogen Informatics"/>
            <person name="Doyle S."/>
        </authorList>
    </citation>
    <scope>NUCLEOTIDE SEQUENCE [LARGE SCALE GENOMIC DNA]</scope>
    <source>
        <strain evidence="1 2">NCTC10684</strain>
    </source>
</reference>
<dbReference type="AlphaFoldDB" id="A0A380WKL8"/>
<evidence type="ECO:0000313" key="2">
    <source>
        <dbReference type="Proteomes" id="UP000254701"/>
    </source>
</evidence>
<name>A0A380WKL8_AMIAI</name>
<protein>
    <submittedName>
        <fullName evidence="1">Uncharacterized protein</fullName>
    </submittedName>
</protein>